<dbReference type="RefSeq" id="WP_138650407.1">
    <property type="nucleotide sequence ID" value="NZ_VCKW01000424.1"/>
</dbReference>
<name>A0A5C4IYZ9_9ACTN</name>
<protein>
    <submittedName>
        <fullName evidence="1">Uncharacterized protein</fullName>
    </submittedName>
</protein>
<comment type="caution">
    <text evidence="1">The sequence shown here is derived from an EMBL/GenBank/DDBJ whole genome shotgun (WGS) entry which is preliminary data.</text>
</comment>
<keyword evidence="2" id="KW-1185">Reference proteome</keyword>
<accession>A0A5C4IYZ9</accession>
<evidence type="ECO:0000313" key="1">
    <source>
        <dbReference type="EMBL" id="TMQ87881.1"/>
    </source>
</evidence>
<dbReference type="OrthoDB" id="3483454at2"/>
<dbReference type="EMBL" id="VCKW01000424">
    <property type="protein sequence ID" value="TMQ87881.1"/>
    <property type="molecule type" value="Genomic_DNA"/>
</dbReference>
<dbReference type="Proteomes" id="UP000309174">
    <property type="component" value="Unassembled WGS sequence"/>
</dbReference>
<evidence type="ECO:0000313" key="2">
    <source>
        <dbReference type="Proteomes" id="UP000309174"/>
    </source>
</evidence>
<reference evidence="1 2" key="1">
    <citation type="submission" date="2019-05" db="EMBL/GenBank/DDBJ databases">
        <title>Draft genome sequence of Actinomadura sp. 14C53.</title>
        <authorList>
            <person name="Saricaoglu S."/>
            <person name="Isik K."/>
        </authorList>
    </citation>
    <scope>NUCLEOTIDE SEQUENCE [LARGE SCALE GENOMIC DNA]</scope>
    <source>
        <strain evidence="1 2">14C53</strain>
    </source>
</reference>
<proteinExistence type="predicted"/>
<sequence length="104" mass="10803">MNADRTAAPCPSRSAGDLDAAAGEARWVLPEDGIVDPIAIEIAARGSRRVALTPTERLLAAASILAVGGTPHDIEVRLHVSGRTARTLADRARRLGGSGDRRAA</sequence>
<dbReference type="AlphaFoldDB" id="A0A5C4IYZ9"/>
<organism evidence="1 2">
    <name type="scientific">Actinomadura soli</name>
    <dbReference type="NCBI Taxonomy" id="2508997"/>
    <lineage>
        <taxon>Bacteria</taxon>
        <taxon>Bacillati</taxon>
        <taxon>Actinomycetota</taxon>
        <taxon>Actinomycetes</taxon>
        <taxon>Streptosporangiales</taxon>
        <taxon>Thermomonosporaceae</taxon>
        <taxon>Actinomadura</taxon>
    </lineage>
</organism>
<gene>
    <name evidence="1" type="ORF">ETD83_39685</name>
</gene>